<reference evidence="2 3" key="1">
    <citation type="journal article" date="2023" name="Hortic Res">
        <title>The complete reference genome for grapevine (Vitis vinifera L.) genetics and breeding.</title>
        <authorList>
            <person name="Shi X."/>
            <person name="Cao S."/>
            <person name="Wang X."/>
            <person name="Huang S."/>
            <person name="Wang Y."/>
            <person name="Liu Z."/>
            <person name="Liu W."/>
            <person name="Leng X."/>
            <person name="Peng Y."/>
            <person name="Wang N."/>
            <person name="Wang Y."/>
            <person name="Ma Z."/>
            <person name="Xu X."/>
            <person name="Zhang F."/>
            <person name="Xue H."/>
            <person name="Zhong H."/>
            <person name="Wang Y."/>
            <person name="Zhang K."/>
            <person name="Velt A."/>
            <person name="Avia K."/>
            <person name="Holtgrawe D."/>
            <person name="Grimplet J."/>
            <person name="Matus J.T."/>
            <person name="Ware D."/>
            <person name="Wu X."/>
            <person name="Wang H."/>
            <person name="Liu C."/>
            <person name="Fang Y."/>
            <person name="Rustenholz C."/>
            <person name="Cheng Z."/>
            <person name="Xiao H."/>
            <person name="Zhou Y."/>
        </authorList>
    </citation>
    <scope>NUCLEOTIDE SEQUENCE [LARGE SCALE GENOMIC DNA]</scope>
    <source>
        <strain evidence="3">cv. Pinot noir / PN40024</strain>
        <tissue evidence="2">Leaf</tissue>
    </source>
</reference>
<dbReference type="Proteomes" id="UP001227230">
    <property type="component" value="Chromosome 9"/>
</dbReference>
<proteinExistence type="inferred from homology"/>
<dbReference type="InterPro" id="IPR023213">
    <property type="entry name" value="CAT-like_dom_sf"/>
</dbReference>
<protein>
    <recommendedName>
        <fullName evidence="4">Shikimate O-hydroxycinnamoyltransferase</fullName>
    </recommendedName>
</protein>
<dbReference type="Gene3D" id="3.30.559.10">
    <property type="entry name" value="Chloramphenicol acetyltransferase-like domain"/>
    <property type="match status" value="2"/>
</dbReference>
<gene>
    <name evidence="2" type="ORF">VitviT2T_013896</name>
</gene>
<accession>A0ABY9CIE2</accession>
<dbReference type="InterPro" id="IPR050317">
    <property type="entry name" value="Plant_Fungal_Acyltransferase"/>
</dbReference>
<organism evidence="2 3">
    <name type="scientific">Vitis vinifera</name>
    <name type="common">Grape</name>
    <dbReference type="NCBI Taxonomy" id="29760"/>
    <lineage>
        <taxon>Eukaryota</taxon>
        <taxon>Viridiplantae</taxon>
        <taxon>Streptophyta</taxon>
        <taxon>Embryophyta</taxon>
        <taxon>Tracheophyta</taxon>
        <taxon>Spermatophyta</taxon>
        <taxon>Magnoliopsida</taxon>
        <taxon>eudicotyledons</taxon>
        <taxon>Gunneridae</taxon>
        <taxon>Pentapetalae</taxon>
        <taxon>rosids</taxon>
        <taxon>Vitales</taxon>
        <taxon>Vitaceae</taxon>
        <taxon>Viteae</taxon>
        <taxon>Vitis</taxon>
    </lineage>
</organism>
<evidence type="ECO:0008006" key="4">
    <source>
        <dbReference type="Google" id="ProtNLM"/>
    </source>
</evidence>
<dbReference type="EMBL" id="CP126656">
    <property type="protein sequence ID" value="WJZ95104.1"/>
    <property type="molecule type" value="Genomic_DNA"/>
</dbReference>
<evidence type="ECO:0000313" key="2">
    <source>
        <dbReference type="EMBL" id="WJZ95104.1"/>
    </source>
</evidence>
<evidence type="ECO:0000313" key="3">
    <source>
        <dbReference type="Proteomes" id="UP001227230"/>
    </source>
</evidence>
<dbReference type="Pfam" id="PF02458">
    <property type="entry name" value="Transferase"/>
    <property type="match status" value="1"/>
</dbReference>
<sequence length="470" mass="51870">MSSSGGEFMVTVRRKEVVAAMLPMQKHWLPLSNLDLLLPPINVGVFFCYKKPRGSASGGDDFTFGSMVRVLKEAMAQALVPYYAFAGEVLSNSLGEAELLCNNRGVDFLEAYADVKLQDLNLYNPDESIEGKLAPTRKHGVLSVQVTELKCGGIVVACTFDHRIADAYPTNMFLVSWAETAQSKPLSVIPSFRRSLLNPRHPGSYAPSLDHMYVPISALPPPKVPQPGADPLISRLYYVTAEKLSLLQTLATSKSSSYKRTKLESLSAFLWKMVAKSAHMENANQKICKMSVVVDGRKRLSSGDEDRTTAMASYFGNVLSFPFGEKTVNDLKEKPLSWVGDEVHDFLEAAMTKEHFLGLIDWVEAHRPEPAALNMCCSGNSDGPGFMVSSGQRFPVTKVDFGWGKPALGSYHFPWGAEVGYVMPMPTPTVDDDWVVYMHLLKAQIELIETEAAHIFRPLTADHLNLLNAD</sequence>
<name>A0ABY9CIE2_VITVI</name>
<comment type="similarity">
    <text evidence="1">Belongs to the plant acyltransferase family.</text>
</comment>
<dbReference type="PANTHER" id="PTHR31642:SF266">
    <property type="entry name" value="HXXXD-TYPE ACYL-TRANSFERASE FAMILY PROTEIN"/>
    <property type="match status" value="1"/>
</dbReference>
<dbReference type="PANTHER" id="PTHR31642">
    <property type="entry name" value="TRICHOTHECENE 3-O-ACETYLTRANSFERASE"/>
    <property type="match status" value="1"/>
</dbReference>
<keyword evidence="3" id="KW-1185">Reference proteome</keyword>
<evidence type="ECO:0000256" key="1">
    <source>
        <dbReference type="ARBA" id="ARBA00009861"/>
    </source>
</evidence>